<name>A6HUG4_RAT</name>
<organism evidence="2 3">
    <name type="scientific">Rattus norvegicus</name>
    <name type="common">Rat</name>
    <dbReference type="NCBI Taxonomy" id="10116"/>
    <lineage>
        <taxon>Eukaryota</taxon>
        <taxon>Metazoa</taxon>
        <taxon>Chordata</taxon>
        <taxon>Craniata</taxon>
        <taxon>Vertebrata</taxon>
        <taxon>Euteleostomi</taxon>
        <taxon>Mammalia</taxon>
        <taxon>Eutheria</taxon>
        <taxon>Euarchontoglires</taxon>
        <taxon>Glires</taxon>
        <taxon>Rodentia</taxon>
        <taxon>Myomorpha</taxon>
        <taxon>Muroidea</taxon>
        <taxon>Muridae</taxon>
        <taxon>Murinae</taxon>
        <taxon>Rattus</taxon>
    </lineage>
</organism>
<dbReference type="EMBL" id="CH473951">
    <property type="protein sequence ID" value="EDM02527.1"/>
    <property type="molecule type" value="Genomic_DNA"/>
</dbReference>
<proteinExistence type="predicted"/>
<feature type="compositionally biased region" description="Polar residues" evidence="1">
    <location>
        <begin position="1"/>
        <end position="21"/>
    </location>
</feature>
<feature type="compositionally biased region" description="Basic and acidic residues" evidence="1">
    <location>
        <begin position="36"/>
        <end position="61"/>
    </location>
</feature>
<dbReference type="Proteomes" id="UP000234681">
    <property type="component" value="Chromosome 15"/>
</dbReference>
<evidence type="ECO:0000313" key="3">
    <source>
        <dbReference type="Proteomes" id="UP000234681"/>
    </source>
</evidence>
<accession>A6HUG4</accession>
<dbReference type="AlphaFoldDB" id="A6HUG4"/>
<protein>
    <submittedName>
        <fullName evidence="2">RCG37189</fullName>
    </submittedName>
</protein>
<evidence type="ECO:0000256" key="1">
    <source>
        <dbReference type="SAM" id="MobiDB-lite"/>
    </source>
</evidence>
<reference evidence="2 3" key="1">
    <citation type="submission" date="2005-07" db="EMBL/GenBank/DDBJ databases">
        <authorList>
            <person name="Mural R.J."/>
            <person name="Li P.W."/>
            <person name="Adams M.D."/>
            <person name="Amanatides P.G."/>
            <person name="Baden-Tillson H."/>
            <person name="Barnstead M."/>
            <person name="Chin S.H."/>
            <person name="Dew I."/>
            <person name="Evans C.A."/>
            <person name="Ferriera S."/>
            <person name="Flanigan M."/>
            <person name="Fosler C."/>
            <person name="Glodek A."/>
            <person name="Gu Z."/>
            <person name="Holt R.A."/>
            <person name="Jennings D."/>
            <person name="Kraft C.L."/>
            <person name="Lu F."/>
            <person name="Nguyen T."/>
            <person name="Nusskern D.R."/>
            <person name="Pfannkoch C.M."/>
            <person name="Sitter C."/>
            <person name="Sutton G.G."/>
            <person name="Venter J.C."/>
            <person name="Wang Z."/>
            <person name="Woodage T."/>
            <person name="Zheng X.H."/>
            <person name="Zhong F."/>
        </authorList>
    </citation>
    <scope>NUCLEOTIDE SEQUENCE [LARGE SCALE GENOMIC DNA]</scope>
    <source>
        <strain>BN</strain>
        <strain evidence="3">Sprague-Dawley</strain>
    </source>
</reference>
<feature type="region of interest" description="Disordered" evidence="1">
    <location>
        <begin position="1"/>
        <end position="61"/>
    </location>
</feature>
<evidence type="ECO:0000313" key="2">
    <source>
        <dbReference type="EMBL" id="EDM02527.1"/>
    </source>
</evidence>
<sequence length="61" mass="6797">MLSGKSLTLSSHSGHVSSMEPNQHKENQGSGPSLRSLEHDRKWMNVEIEENPKRKPRGDSG</sequence>
<gene>
    <name evidence="2" type="ORF">rCG_37189</name>
</gene>